<keyword evidence="5" id="KW-0479">Metal-binding</keyword>
<gene>
    <name evidence="12" type="ORF">AFUS01_LOCUS20822</name>
</gene>
<dbReference type="GO" id="GO:0005886">
    <property type="term" value="C:plasma membrane"/>
    <property type="evidence" value="ECO:0007669"/>
    <property type="project" value="UniProtKB-SubCell"/>
</dbReference>
<keyword evidence="8" id="KW-0482">Metalloprotease</keyword>
<dbReference type="PROSITE" id="PS51885">
    <property type="entry name" value="NEPRILYSIN"/>
    <property type="match status" value="1"/>
</dbReference>
<dbReference type="GO" id="GO:0016485">
    <property type="term" value="P:protein processing"/>
    <property type="evidence" value="ECO:0007669"/>
    <property type="project" value="TreeGrafter"/>
</dbReference>
<name>A0A8J2K3Q2_9HEXA</name>
<keyword evidence="7" id="KW-0862">Zinc</keyword>
<organism evidence="12 13">
    <name type="scientific">Allacma fusca</name>
    <dbReference type="NCBI Taxonomy" id="39272"/>
    <lineage>
        <taxon>Eukaryota</taxon>
        <taxon>Metazoa</taxon>
        <taxon>Ecdysozoa</taxon>
        <taxon>Arthropoda</taxon>
        <taxon>Hexapoda</taxon>
        <taxon>Collembola</taxon>
        <taxon>Symphypleona</taxon>
        <taxon>Sminthuridae</taxon>
        <taxon>Allacma</taxon>
    </lineage>
</organism>
<evidence type="ECO:0000313" key="13">
    <source>
        <dbReference type="Proteomes" id="UP000708208"/>
    </source>
</evidence>
<evidence type="ECO:0000256" key="1">
    <source>
        <dbReference type="ARBA" id="ARBA00001947"/>
    </source>
</evidence>
<feature type="domain" description="Peptidase M13 N-terminal" evidence="11">
    <location>
        <begin position="45"/>
        <end position="456"/>
    </location>
</feature>
<keyword evidence="9" id="KW-0732">Signal</keyword>
<keyword evidence="6" id="KW-0378">Hydrolase</keyword>
<dbReference type="AlphaFoldDB" id="A0A8J2K3Q2"/>
<evidence type="ECO:0000313" key="12">
    <source>
        <dbReference type="EMBL" id="CAG7732300.1"/>
    </source>
</evidence>
<dbReference type="EMBL" id="CAJVCH010228486">
    <property type="protein sequence ID" value="CAG7732300.1"/>
    <property type="molecule type" value="Genomic_DNA"/>
</dbReference>
<evidence type="ECO:0000256" key="9">
    <source>
        <dbReference type="SAM" id="SignalP"/>
    </source>
</evidence>
<proteinExistence type="inferred from homology"/>
<comment type="cofactor">
    <cofactor evidence="1">
        <name>Zn(2+)</name>
        <dbReference type="ChEBI" id="CHEBI:29105"/>
    </cofactor>
</comment>
<feature type="chain" id="PRO_5035263616" description="Endothelin-converting enzyme 1" evidence="9">
    <location>
        <begin position="24"/>
        <end position="714"/>
    </location>
</feature>
<evidence type="ECO:0000256" key="5">
    <source>
        <dbReference type="ARBA" id="ARBA00022723"/>
    </source>
</evidence>
<dbReference type="InterPro" id="IPR008753">
    <property type="entry name" value="Peptidase_M13_N"/>
</dbReference>
<dbReference type="Proteomes" id="UP000708208">
    <property type="component" value="Unassembled WGS sequence"/>
</dbReference>
<evidence type="ECO:0000256" key="8">
    <source>
        <dbReference type="ARBA" id="ARBA00023049"/>
    </source>
</evidence>
<dbReference type="InterPro" id="IPR018497">
    <property type="entry name" value="Peptidase_M13_C"/>
</dbReference>
<dbReference type="GO" id="GO:0004222">
    <property type="term" value="F:metalloendopeptidase activity"/>
    <property type="evidence" value="ECO:0007669"/>
    <property type="project" value="InterPro"/>
</dbReference>
<evidence type="ECO:0000259" key="10">
    <source>
        <dbReference type="Pfam" id="PF01431"/>
    </source>
</evidence>
<dbReference type="PANTHER" id="PTHR11733">
    <property type="entry name" value="ZINC METALLOPROTEASE FAMILY M13 NEPRILYSIN-RELATED"/>
    <property type="match status" value="1"/>
</dbReference>
<accession>A0A8J2K3Q2</accession>
<dbReference type="Pfam" id="PF05649">
    <property type="entry name" value="Peptidase_M13_N"/>
    <property type="match status" value="1"/>
</dbReference>
<comment type="subcellular location">
    <subcellularLocation>
        <location evidence="2">Cell membrane</location>
        <topology evidence="2">Single-pass type II membrane protein</topology>
    </subcellularLocation>
</comment>
<dbReference type="PANTHER" id="PTHR11733:SF167">
    <property type="entry name" value="FI17812P1-RELATED"/>
    <property type="match status" value="1"/>
</dbReference>
<dbReference type="Pfam" id="PF01431">
    <property type="entry name" value="Peptidase_M13"/>
    <property type="match status" value="1"/>
</dbReference>
<keyword evidence="4" id="KW-0645">Protease</keyword>
<evidence type="ECO:0000256" key="7">
    <source>
        <dbReference type="ARBA" id="ARBA00022833"/>
    </source>
</evidence>
<comment type="caution">
    <text evidence="12">The sequence shown here is derived from an EMBL/GenBank/DDBJ whole genome shotgun (WGS) entry which is preliminary data.</text>
</comment>
<keyword evidence="13" id="KW-1185">Reference proteome</keyword>
<dbReference type="InterPro" id="IPR000718">
    <property type="entry name" value="Peptidase_M13"/>
</dbReference>
<evidence type="ECO:0000259" key="11">
    <source>
        <dbReference type="Pfam" id="PF05649"/>
    </source>
</evidence>
<dbReference type="OrthoDB" id="2016263at2759"/>
<evidence type="ECO:0000256" key="2">
    <source>
        <dbReference type="ARBA" id="ARBA00004401"/>
    </source>
</evidence>
<evidence type="ECO:0000256" key="6">
    <source>
        <dbReference type="ARBA" id="ARBA00022801"/>
    </source>
</evidence>
<feature type="domain" description="Peptidase M13 C-terminal" evidence="10">
    <location>
        <begin position="517"/>
        <end position="713"/>
    </location>
</feature>
<reference evidence="12" key="1">
    <citation type="submission" date="2021-06" db="EMBL/GenBank/DDBJ databases">
        <authorList>
            <person name="Hodson N. C."/>
            <person name="Mongue J. A."/>
            <person name="Jaron S. K."/>
        </authorList>
    </citation>
    <scope>NUCLEOTIDE SEQUENCE</scope>
</reference>
<comment type="similarity">
    <text evidence="3">Belongs to the peptidase M13 family.</text>
</comment>
<evidence type="ECO:0000256" key="4">
    <source>
        <dbReference type="ARBA" id="ARBA00022670"/>
    </source>
</evidence>
<dbReference type="GO" id="GO:0046872">
    <property type="term" value="F:metal ion binding"/>
    <property type="evidence" value="ECO:0007669"/>
    <property type="project" value="UniProtKB-KW"/>
</dbReference>
<feature type="signal peptide" evidence="9">
    <location>
        <begin position="1"/>
        <end position="23"/>
    </location>
</feature>
<evidence type="ECO:0000256" key="3">
    <source>
        <dbReference type="ARBA" id="ARBA00007357"/>
    </source>
</evidence>
<evidence type="ECO:0008006" key="14">
    <source>
        <dbReference type="Google" id="ProtNLM"/>
    </source>
</evidence>
<sequence length="714" mass="82358">MLKYFSALFIVYLLGDLFEYNHAFPRESLKSDDDDFRSQLSRLNPCQDFYKFACLRWTNSERAPVEDEYKYSVFIKQGSIVRQNILNILASRPNADDPEPLNQARQFYSDCINTDKLDKRGYDPLVQLTENLGGWPMLNNKPLENITVMEAIMRFKNNSIWDKDVGFFHNRGLFHIRENQLPDIDTNFTLYPPFILWDHLNLEPFGKTNPYKSYSSFLNEVLFEIQSEESFPYLYKDILVSINNMIKFETRLVRSLNEENFESKHNRLFTVKEFQSFFDNCPVNEMNHVTRVDWLTVLKEISPAVEVNENTYISVGFPYFFQELGSLLHKSKVDAVTVRNFMIWTAVSPMLSETTTRMRKIQRDSNQTTDATRENICSRILLTDTKGPFYALINAVGYEYAKRLVPPEEKLFVSMLLEDIREAFIKLIFNNTWMDEFTKTNLEARLRSFQIEVAYPDWILNKDLLTKYYEGLIIEKGKHFENYLALVNFQATLRPPNVRKFSDSSQTSEFLSVSPSYDPIANVLAVPAGQLGDPYYNQEAGLSAANFGSIGSLIGHEMSHIIITSLGNVSRSGDIQVWSNESATTANDNFNCYSDLYRNLALDANVVSTGTTLEEDISDNLGFAAAYSAYRAWKENKISKGQEAKDNTENDQQFYLSYAQVWCANTKDDLVLWKSVHSPDKVRVWGVIGNSQYFGKDWDCPIGTSMNPKNKCSF</sequence>
<dbReference type="CDD" id="cd08662">
    <property type="entry name" value="M13"/>
    <property type="match status" value="1"/>
</dbReference>
<protein>
    <recommendedName>
        <fullName evidence="14">Endothelin-converting enzyme 1</fullName>
    </recommendedName>
</protein>